<dbReference type="Proteomes" id="UP000568106">
    <property type="component" value="Unassembled WGS sequence"/>
</dbReference>
<feature type="transmembrane region" description="Helical" evidence="6">
    <location>
        <begin position="346"/>
        <end position="364"/>
    </location>
</feature>
<feature type="domain" description="Major facilitator superfamily (MFS) profile" evidence="7">
    <location>
        <begin position="27"/>
        <end position="527"/>
    </location>
</feature>
<keyword evidence="5 6" id="KW-0472">Membrane</keyword>
<protein>
    <submittedName>
        <fullName evidence="8">DHA2 family multidrug resistance protein</fullName>
    </submittedName>
</protein>
<feature type="transmembrane region" description="Helical" evidence="6">
    <location>
        <begin position="65"/>
        <end position="86"/>
    </location>
</feature>
<dbReference type="GO" id="GO:0016020">
    <property type="term" value="C:membrane"/>
    <property type="evidence" value="ECO:0007669"/>
    <property type="project" value="UniProtKB-SubCell"/>
</dbReference>
<evidence type="ECO:0000313" key="9">
    <source>
        <dbReference type="Proteomes" id="UP000568106"/>
    </source>
</evidence>
<reference evidence="8" key="1">
    <citation type="submission" date="2020-08" db="EMBL/GenBank/DDBJ databases">
        <title>Genomic Encyclopedia of Type Strains, Phase IV (KMG-V): Genome sequencing to study the core and pangenomes of soil and plant-associated prokaryotes.</title>
        <authorList>
            <person name="Whitman W."/>
        </authorList>
    </citation>
    <scope>NUCLEOTIDE SEQUENCE [LARGE SCALE GENOMIC DNA]</scope>
    <source>
        <strain evidence="8">M8UP27</strain>
    </source>
</reference>
<dbReference type="PANTHER" id="PTHR42718">
    <property type="entry name" value="MAJOR FACILITATOR SUPERFAMILY MULTIDRUG TRANSPORTER MFSC"/>
    <property type="match status" value="1"/>
</dbReference>
<evidence type="ECO:0000256" key="6">
    <source>
        <dbReference type="SAM" id="Phobius"/>
    </source>
</evidence>
<dbReference type="SUPFAM" id="SSF103473">
    <property type="entry name" value="MFS general substrate transporter"/>
    <property type="match status" value="1"/>
</dbReference>
<feature type="transmembrane region" description="Helical" evidence="6">
    <location>
        <begin position="504"/>
        <end position="522"/>
    </location>
</feature>
<evidence type="ECO:0000313" key="8">
    <source>
        <dbReference type="EMBL" id="MBB5318899.1"/>
    </source>
</evidence>
<keyword evidence="9" id="KW-1185">Reference proteome</keyword>
<feature type="transmembrane region" description="Helical" evidence="6">
    <location>
        <begin position="420"/>
        <end position="438"/>
    </location>
</feature>
<feature type="transmembrane region" description="Helical" evidence="6">
    <location>
        <begin position="320"/>
        <end position="339"/>
    </location>
</feature>
<feature type="transmembrane region" description="Helical" evidence="6">
    <location>
        <begin position="213"/>
        <end position="230"/>
    </location>
</feature>
<keyword evidence="4 6" id="KW-1133">Transmembrane helix</keyword>
<evidence type="ECO:0000256" key="1">
    <source>
        <dbReference type="ARBA" id="ARBA00004141"/>
    </source>
</evidence>
<feature type="transmembrane region" description="Helical" evidence="6">
    <location>
        <begin position="280"/>
        <end position="300"/>
    </location>
</feature>
<name>A0A7W8MU44_9BACT</name>
<comment type="caution">
    <text evidence="8">The sequence shown here is derived from an EMBL/GenBank/DDBJ whole genome shotgun (WGS) entry which is preliminary data.</text>
</comment>
<keyword evidence="2" id="KW-0813">Transport</keyword>
<dbReference type="PROSITE" id="PS50850">
    <property type="entry name" value="MFS"/>
    <property type="match status" value="1"/>
</dbReference>
<evidence type="ECO:0000256" key="4">
    <source>
        <dbReference type="ARBA" id="ARBA00022989"/>
    </source>
</evidence>
<feature type="transmembrane region" description="Helical" evidence="6">
    <location>
        <begin position="93"/>
        <end position="111"/>
    </location>
</feature>
<dbReference type="PANTHER" id="PTHR42718:SF9">
    <property type="entry name" value="MAJOR FACILITATOR SUPERFAMILY MULTIDRUG TRANSPORTER MFSC"/>
    <property type="match status" value="1"/>
</dbReference>
<dbReference type="Gene3D" id="1.20.1250.20">
    <property type="entry name" value="MFS general substrate transporter like domains"/>
    <property type="match status" value="1"/>
</dbReference>
<evidence type="ECO:0000256" key="2">
    <source>
        <dbReference type="ARBA" id="ARBA00022448"/>
    </source>
</evidence>
<evidence type="ECO:0000259" key="7">
    <source>
        <dbReference type="PROSITE" id="PS50850"/>
    </source>
</evidence>
<evidence type="ECO:0000256" key="3">
    <source>
        <dbReference type="ARBA" id="ARBA00022692"/>
    </source>
</evidence>
<dbReference type="EMBL" id="JACHDY010000006">
    <property type="protein sequence ID" value="MBB5318899.1"/>
    <property type="molecule type" value="Genomic_DNA"/>
</dbReference>
<feature type="transmembrane region" description="Helical" evidence="6">
    <location>
        <begin position="376"/>
        <end position="400"/>
    </location>
</feature>
<feature type="transmembrane region" description="Helical" evidence="6">
    <location>
        <begin position="181"/>
        <end position="201"/>
    </location>
</feature>
<dbReference type="InterPro" id="IPR036259">
    <property type="entry name" value="MFS_trans_sf"/>
</dbReference>
<feature type="transmembrane region" description="Helical" evidence="6">
    <location>
        <begin position="25"/>
        <end position="45"/>
    </location>
</feature>
<sequence>MTTSETTGQSSPSKPVQPQSTTNPYVGILAVFLGAGLATLSSRLLSVGLPDLRGTLGISFDDASWLPTAFNMATMFSGVFIVFLNAFWGPRRILLPAAAIFTTASFLLPFAPNYQVMLALVIVAGLASGTFYSLTMTFVLTNLPKRLIIFGIAAYAADIVFVSNIATLLEGWYIDYLSWRWIFWTAALFTPVMMVCIHFGIPNRTNAEPRPSWLGFTYFSVSLALLYGALDQGQRLDWLNSGTIVGMLVAGLFLLGAAIVRRMVQPNPVLNLKFLNTRNIIILATSIFVFKFMHLAAIVLVPGFLSNIQHYRPLETGHTLAWVALPMFVVVWLVATVIIYANSRPVLALGLTVGAMCCWLWSHVDTSWSGNSFEIVELLLSLGLACTYIGLVSSIVLEGLEAGALTSASNAATFSGFMHLMRIFGGQIGVVALTRFIAVREQFHSNMLGLYVQRGSWLTDHRVRMLAGGVLSRSTDGQEAQQRGATLLGLQVRAQAYTLATSDGFVLIVWVVIVYLLMMLLLRPGKITFNDLRKMQ</sequence>
<dbReference type="GO" id="GO:0022857">
    <property type="term" value="F:transmembrane transporter activity"/>
    <property type="evidence" value="ECO:0007669"/>
    <property type="project" value="InterPro"/>
</dbReference>
<evidence type="ECO:0000256" key="5">
    <source>
        <dbReference type="ARBA" id="ARBA00023136"/>
    </source>
</evidence>
<comment type="subcellular location">
    <subcellularLocation>
        <location evidence="1">Membrane</location>
        <topology evidence="1">Multi-pass membrane protein</topology>
    </subcellularLocation>
</comment>
<dbReference type="AlphaFoldDB" id="A0A7W8MU44"/>
<dbReference type="Pfam" id="PF07690">
    <property type="entry name" value="MFS_1"/>
    <property type="match status" value="1"/>
</dbReference>
<proteinExistence type="predicted"/>
<dbReference type="InterPro" id="IPR020846">
    <property type="entry name" value="MFS_dom"/>
</dbReference>
<gene>
    <name evidence="8" type="ORF">HDF09_003598</name>
</gene>
<accession>A0A7W8MU44</accession>
<feature type="transmembrane region" description="Helical" evidence="6">
    <location>
        <begin position="117"/>
        <end position="140"/>
    </location>
</feature>
<feature type="transmembrane region" description="Helical" evidence="6">
    <location>
        <begin position="242"/>
        <end position="260"/>
    </location>
</feature>
<feature type="transmembrane region" description="Helical" evidence="6">
    <location>
        <begin position="147"/>
        <end position="169"/>
    </location>
</feature>
<organism evidence="8 9">
    <name type="scientific">Tunturiibacter empetritectus</name>
    <dbReference type="NCBI Taxonomy" id="3069691"/>
    <lineage>
        <taxon>Bacteria</taxon>
        <taxon>Pseudomonadati</taxon>
        <taxon>Acidobacteriota</taxon>
        <taxon>Terriglobia</taxon>
        <taxon>Terriglobales</taxon>
        <taxon>Acidobacteriaceae</taxon>
        <taxon>Tunturiibacter</taxon>
    </lineage>
</organism>
<keyword evidence="3 6" id="KW-0812">Transmembrane</keyword>
<dbReference type="InterPro" id="IPR011701">
    <property type="entry name" value="MFS"/>
</dbReference>